<protein>
    <recommendedName>
        <fullName evidence="3">Peptidase aspartic putative domain-containing protein</fullName>
    </recommendedName>
</protein>
<proteinExistence type="predicted"/>
<feature type="non-terminal residue" evidence="1">
    <location>
        <position position="1"/>
    </location>
</feature>
<accession>A0A8J2LD36</accession>
<sequence>AIQSTKVTTVREAVDLEITTTYHPSIQMTVKALVINKIGGVYPCRQVDATTWNHIPSVGLADPTFNQPGRVQVLFSTDFHYEIIRSGVLRGKSSESVAQESVLGWLIGGGSANVPSNSITCNNLTTTIDDTFQKFWDIEHLPTEQVLSQEEQDCENH</sequence>
<keyword evidence="2" id="KW-1185">Reference proteome</keyword>
<comment type="caution">
    <text evidence="1">The sequence shown here is derived from an EMBL/GenBank/DDBJ whole genome shotgun (WGS) entry which is preliminary data.</text>
</comment>
<organism evidence="1 2">
    <name type="scientific">Allacma fusca</name>
    <dbReference type="NCBI Taxonomy" id="39272"/>
    <lineage>
        <taxon>Eukaryota</taxon>
        <taxon>Metazoa</taxon>
        <taxon>Ecdysozoa</taxon>
        <taxon>Arthropoda</taxon>
        <taxon>Hexapoda</taxon>
        <taxon>Collembola</taxon>
        <taxon>Symphypleona</taxon>
        <taxon>Sminthuridae</taxon>
        <taxon>Allacma</taxon>
    </lineage>
</organism>
<dbReference type="OrthoDB" id="8065733at2759"/>
<evidence type="ECO:0000313" key="1">
    <source>
        <dbReference type="EMBL" id="CAG7831700.1"/>
    </source>
</evidence>
<dbReference type="Proteomes" id="UP000708208">
    <property type="component" value="Unassembled WGS sequence"/>
</dbReference>
<dbReference type="AlphaFoldDB" id="A0A8J2LD36"/>
<feature type="non-terminal residue" evidence="1">
    <location>
        <position position="157"/>
    </location>
</feature>
<evidence type="ECO:0000313" key="2">
    <source>
        <dbReference type="Proteomes" id="UP000708208"/>
    </source>
</evidence>
<dbReference type="EMBL" id="CAJVCH010561633">
    <property type="protein sequence ID" value="CAG7831700.1"/>
    <property type="molecule type" value="Genomic_DNA"/>
</dbReference>
<gene>
    <name evidence="1" type="ORF">AFUS01_LOCUS41427</name>
</gene>
<name>A0A8J2LD36_9HEXA</name>
<reference evidence="1" key="1">
    <citation type="submission" date="2021-06" db="EMBL/GenBank/DDBJ databases">
        <authorList>
            <person name="Hodson N. C."/>
            <person name="Mongue J. A."/>
            <person name="Jaron S. K."/>
        </authorList>
    </citation>
    <scope>NUCLEOTIDE SEQUENCE</scope>
</reference>
<evidence type="ECO:0008006" key="3">
    <source>
        <dbReference type="Google" id="ProtNLM"/>
    </source>
</evidence>